<evidence type="ECO:0000256" key="1">
    <source>
        <dbReference type="SAM" id="MobiDB-lite"/>
    </source>
</evidence>
<reference evidence="2" key="1">
    <citation type="submission" date="2020-02" db="EMBL/GenBank/DDBJ databases">
        <authorList>
            <person name="Meier V. D."/>
        </authorList>
    </citation>
    <scope>NUCLEOTIDE SEQUENCE</scope>
    <source>
        <strain evidence="2">AVDCRST_MAG32</strain>
    </source>
</reference>
<protein>
    <submittedName>
        <fullName evidence="2">Uncharacterized protein</fullName>
    </submittedName>
</protein>
<sequence>EDRKEDRHALRTHRDRADRPSPHQRAHPPSAGPHPPPL</sequence>
<organism evidence="2">
    <name type="scientific">uncultured Nocardioides sp</name>
    <dbReference type="NCBI Taxonomy" id="198441"/>
    <lineage>
        <taxon>Bacteria</taxon>
        <taxon>Bacillati</taxon>
        <taxon>Actinomycetota</taxon>
        <taxon>Actinomycetes</taxon>
        <taxon>Propionibacteriales</taxon>
        <taxon>Nocardioidaceae</taxon>
        <taxon>Nocardioides</taxon>
        <taxon>environmental samples</taxon>
    </lineage>
</organism>
<proteinExistence type="predicted"/>
<feature type="region of interest" description="Disordered" evidence="1">
    <location>
        <begin position="1"/>
        <end position="38"/>
    </location>
</feature>
<dbReference type="AlphaFoldDB" id="A0A6J4MSH0"/>
<feature type="non-terminal residue" evidence="2">
    <location>
        <position position="1"/>
    </location>
</feature>
<dbReference type="EMBL" id="CADCUM010000008">
    <property type="protein sequence ID" value="CAA9367410.1"/>
    <property type="molecule type" value="Genomic_DNA"/>
</dbReference>
<name>A0A6J4MSH0_9ACTN</name>
<feature type="non-terminal residue" evidence="2">
    <location>
        <position position="38"/>
    </location>
</feature>
<gene>
    <name evidence="2" type="ORF">AVDCRST_MAG32-208</name>
</gene>
<accession>A0A6J4MSH0</accession>
<evidence type="ECO:0000313" key="2">
    <source>
        <dbReference type="EMBL" id="CAA9367410.1"/>
    </source>
</evidence>